<dbReference type="Proteomes" id="UP000053789">
    <property type="component" value="Unassembled WGS sequence"/>
</dbReference>
<keyword evidence="7" id="KW-0802">TPR repeat</keyword>
<dbReference type="GO" id="GO:0045862">
    <property type="term" value="P:positive regulation of proteolysis"/>
    <property type="evidence" value="ECO:0007669"/>
    <property type="project" value="TreeGrafter"/>
</dbReference>
<evidence type="ECO:0000256" key="8">
    <source>
        <dbReference type="ARBA" id="ARBA00023110"/>
    </source>
</evidence>
<keyword evidence="6" id="KW-0833">Ubl conjugation pathway</keyword>
<dbReference type="HOGENOM" id="CLU_056455_1_1_1"/>
<evidence type="ECO:0000259" key="11">
    <source>
        <dbReference type="PROSITE" id="PS51698"/>
    </source>
</evidence>
<comment type="catalytic activity">
    <reaction evidence="1">
        <text>S-ubiquitinyl-[E2 ubiquitin-conjugating enzyme]-L-cysteine + [acceptor protein]-L-lysine = [E2 ubiquitin-conjugating enzyme]-L-cysteine + N(6)-ubiquitinyl-[acceptor protein]-L-lysine.</text>
        <dbReference type="EC" id="2.3.2.27"/>
    </reaction>
</comment>
<dbReference type="GO" id="GO:0006515">
    <property type="term" value="P:protein quality control for misfolded or incompletely synthesized proteins"/>
    <property type="evidence" value="ECO:0007669"/>
    <property type="project" value="TreeGrafter"/>
</dbReference>
<dbReference type="GO" id="GO:0003755">
    <property type="term" value="F:peptidyl-prolyl cis-trans isomerase activity"/>
    <property type="evidence" value="ECO:0007669"/>
    <property type="project" value="UniProtKB-KW"/>
</dbReference>
<evidence type="ECO:0000256" key="6">
    <source>
        <dbReference type="ARBA" id="ARBA00022786"/>
    </source>
</evidence>
<evidence type="ECO:0000256" key="1">
    <source>
        <dbReference type="ARBA" id="ARBA00000900"/>
    </source>
</evidence>
<evidence type="ECO:0000256" key="4">
    <source>
        <dbReference type="ARBA" id="ARBA00022679"/>
    </source>
</evidence>
<keyword evidence="5" id="KW-0677">Repeat</keyword>
<dbReference type="SUPFAM" id="SSF57850">
    <property type="entry name" value="RING/U-box"/>
    <property type="match status" value="1"/>
</dbReference>
<dbReference type="SUPFAM" id="SSF48452">
    <property type="entry name" value="TPR-like"/>
    <property type="match status" value="1"/>
</dbReference>
<dbReference type="Gene3D" id="3.30.40.10">
    <property type="entry name" value="Zinc/RING finger domain, C3HC4 (zinc finger)"/>
    <property type="match status" value="1"/>
</dbReference>
<dbReference type="InterPro" id="IPR013083">
    <property type="entry name" value="Znf_RING/FYVE/PHD"/>
</dbReference>
<accession>A0A0D2HDY0</accession>
<name>A0A0D2HDY0_CLAB1</name>
<evidence type="ECO:0000256" key="10">
    <source>
        <dbReference type="ARBA" id="ARBA00044543"/>
    </source>
</evidence>
<keyword evidence="4" id="KW-0808">Transferase</keyword>
<keyword evidence="8" id="KW-0413">Isomerase</keyword>
<dbReference type="PANTHER" id="PTHR46803">
    <property type="entry name" value="E3 UBIQUITIN-PROTEIN LIGASE CHIP"/>
    <property type="match status" value="1"/>
</dbReference>
<proteinExistence type="predicted"/>
<evidence type="ECO:0000313" key="12">
    <source>
        <dbReference type="EMBL" id="KIW91493.1"/>
    </source>
</evidence>
<feature type="domain" description="U-box" evidence="11">
    <location>
        <begin position="209"/>
        <end position="282"/>
    </location>
</feature>
<evidence type="ECO:0000256" key="9">
    <source>
        <dbReference type="ARBA" id="ARBA00044534"/>
    </source>
</evidence>
<dbReference type="InterPro" id="IPR003613">
    <property type="entry name" value="Ubox_domain"/>
</dbReference>
<dbReference type="InterPro" id="IPR019734">
    <property type="entry name" value="TPR_rpt"/>
</dbReference>
<dbReference type="Gene3D" id="1.25.40.10">
    <property type="entry name" value="Tetratricopeptide repeat domain"/>
    <property type="match status" value="1"/>
</dbReference>
<dbReference type="GeneID" id="27700387"/>
<keyword evidence="8" id="KW-0697">Rotamase</keyword>
<evidence type="ECO:0000256" key="7">
    <source>
        <dbReference type="ARBA" id="ARBA00022803"/>
    </source>
</evidence>
<dbReference type="SMART" id="SM00028">
    <property type="entry name" value="TPR"/>
    <property type="match status" value="2"/>
</dbReference>
<dbReference type="GO" id="GO:0005737">
    <property type="term" value="C:cytoplasm"/>
    <property type="evidence" value="ECO:0007669"/>
    <property type="project" value="TreeGrafter"/>
</dbReference>
<dbReference type="GO" id="GO:0051087">
    <property type="term" value="F:protein-folding chaperone binding"/>
    <property type="evidence" value="ECO:0007669"/>
    <property type="project" value="TreeGrafter"/>
</dbReference>
<keyword evidence="13" id="KW-1185">Reference proteome</keyword>
<dbReference type="EMBL" id="KN846990">
    <property type="protein sequence ID" value="KIW91493.1"/>
    <property type="molecule type" value="Genomic_DNA"/>
</dbReference>
<sequence>MSSFRELGNEKFKAGEFKEAEQFYTQAIAEHSRSDPKVFTNRALTRIRLQDWPGAESDARKAIELYGSKHKNAAMKSHYYLAQALLGQRHVGEALEEAKTAYTICLESHDSSAELISNFILKAKQAQWQAKETARLREMNETLALVEDLLDAQLQRDLDAVEEKFKTGQIGETGRREEIEELQREAEVRRANIRRGFEDKGVPDSAERVVPDWLIDPITFEVMHDPVVTPTGVSYERVSLLKHIKAIGCDPLTRQPLKPDQLIPNVALKNACAEFLEKNGWAADW</sequence>
<dbReference type="GO" id="GO:0071218">
    <property type="term" value="P:cellular response to misfolded protein"/>
    <property type="evidence" value="ECO:0007669"/>
    <property type="project" value="TreeGrafter"/>
</dbReference>
<evidence type="ECO:0000313" key="13">
    <source>
        <dbReference type="Proteomes" id="UP000053789"/>
    </source>
</evidence>
<gene>
    <name evidence="12" type="ORF">Z519_07459</name>
</gene>
<dbReference type="SMART" id="SM00504">
    <property type="entry name" value="Ubox"/>
    <property type="match status" value="1"/>
</dbReference>
<dbReference type="CDD" id="cd16654">
    <property type="entry name" value="RING-Ubox_CHIP"/>
    <property type="match status" value="1"/>
</dbReference>
<dbReference type="PROSITE" id="PS51698">
    <property type="entry name" value="U_BOX"/>
    <property type="match status" value="1"/>
</dbReference>
<dbReference type="InterPro" id="IPR011990">
    <property type="entry name" value="TPR-like_helical_dom_sf"/>
</dbReference>
<dbReference type="GO" id="GO:0000209">
    <property type="term" value="P:protein polyubiquitination"/>
    <property type="evidence" value="ECO:0007669"/>
    <property type="project" value="TreeGrafter"/>
</dbReference>
<evidence type="ECO:0000256" key="3">
    <source>
        <dbReference type="ARBA" id="ARBA00013194"/>
    </source>
</evidence>
<evidence type="ECO:0000256" key="5">
    <source>
        <dbReference type="ARBA" id="ARBA00022737"/>
    </source>
</evidence>
<dbReference type="InterPro" id="IPR045202">
    <property type="entry name" value="CHIP_RING-Ubox"/>
</dbReference>
<dbReference type="RefSeq" id="XP_016618162.1">
    <property type="nucleotide sequence ID" value="XM_016765193.1"/>
</dbReference>
<organism evidence="12 13">
    <name type="scientific">Cladophialophora bantiana (strain ATCC 10958 / CBS 173.52 / CDC B-1940 / NIH 8579)</name>
    <name type="common">Xylohypha bantiana</name>
    <dbReference type="NCBI Taxonomy" id="1442370"/>
    <lineage>
        <taxon>Eukaryota</taxon>
        <taxon>Fungi</taxon>
        <taxon>Dikarya</taxon>
        <taxon>Ascomycota</taxon>
        <taxon>Pezizomycotina</taxon>
        <taxon>Eurotiomycetes</taxon>
        <taxon>Chaetothyriomycetidae</taxon>
        <taxon>Chaetothyriales</taxon>
        <taxon>Herpotrichiellaceae</taxon>
        <taxon>Cladophialophora</taxon>
    </lineage>
</organism>
<evidence type="ECO:0000256" key="2">
    <source>
        <dbReference type="ARBA" id="ARBA00012483"/>
    </source>
</evidence>
<dbReference type="OrthoDB" id="629492at2759"/>
<dbReference type="EC" id="2.3.2.27" evidence="2"/>
<dbReference type="GO" id="GO:0043161">
    <property type="term" value="P:proteasome-mediated ubiquitin-dependent protein catabolic process"/>
    <property type="evidence" value="ECO:0007669"/>
    <property type="project" value="TreeGrafter"/>
</dbReference>
<protein>
    <recommendedName>
        <fullName evidence="9">E3 ubiquitin-protein ligase CHIP</fullName>
        <ecNumber evidence="2">2.3.2.27</ecNumber>
        <ecNumber evidence="3">5.2.1.8</ecNumber>
    </recommendedName>
    <alternativeName>
        <fullName evidence="10">RING-type E3 ubiquitin transferase CHIP</fullName>
    </alternativeName>
</protein>
<dbReference type="EC" id="5.2.1.8" evidence="3"/>
<dbReference type="VEuPathDB" id="FungiDB:Z519_07459"/>
<dbReference type="Pfam" id="PF04564">
    <property type="entry name" value="U-box"/>
    <property type="match status" value="1"/>
</dbReference>
<dbReference type="AlphaFoldDB" id="A0A0D2HDY0"/>
<dbReference type="PANTHER" id="PTHR46803:SF2">
    <property type="entry name" value="E3 UBIQUITIN-PROTEIN LIGASE CHIP"/>
    <property type="match status" value="1"/>
</dbReference>
<dbReference type="GO" id="GO:0061630">
    <property type="term" value="F:ubiquitin protein ligase activity"/>
    <property type="evidence" value="ECO:0007669"/>
    <property type="project" value="UniProtKB-EC"/>
</dbReference>
<reference evidence="12" key="1">
    <citation type="submission" date="2015-01" db="EMBL/GenBank/DDBJ databases">
        <title>The Genome Sequence of Cladophialophora bantiana CBS 173.52.</title>
        <authorList>
            <consortium name="The Broad Institute Genomics Platform"/>
            <person name="Cuomo C."/>
            <person name="de Hoog S."/>
            <person name="Gorbushina A."/>
            <person name="Stielow B."/>
            <person name="Teixiera M."/>
            <person name="Abouelleil A."/>
            <person name="Chapman S.B."/>
            <person name="Priest M."/>
            <person name="Young S.K."/>
            <person name="Wortman J."/>
            <person name="Nusbaum C."/>
            <person name="Birren B."/>
        </authorList>
    </citation>
    <scope>NUCLEOTIDE SEQUENCE [LARGE SCALE GENOMIC DNA]</scope>
    <source>
        <strain evidence="12">CBS 173.52</strain>
    </source>
</reference>